<dbReference type="Gene3D" id="1.20.58.480">
    <property type="match status" value="1"/>
</dbReference>
<proteinExistence type="predicted"/>
<evidence type="ECO:0000256" key="1">
    <source>
        <dbReference type="SAM" id="MobiDB-lite"/>
    </source>
</evidence>
<dbReference type="GO" id="GO:0019441">
    <property type="term" value="P:L-tryptophan catabolic process to kynurenine"/>
    <property type="evidence" value="ECO:0007669"/>
    <property type="project" value="InterPro"/>
</dbReference>
<dbReference type="AlphaFoldDB" id="A0AAU3HN64"/>
<dbReference type="GO" id="GO:0020037">
    <property type="term" value="F:heme binding"/>
    <property type="evidence" value="ECO:0007669"/>
    <property type="project" value="InterPro"/>
</dbReference>
<dbReference type="GO" id="GO:0046872">
    <property type="term" value="F:metal ion binding"/>
    <property type="evidence" value="ECO:0007669"/>
    <property type="project" value="InterPro"/>
</dbReference>
<dbReference type="SUPFAM" id="SSF140959">
    <property type="entry name" value="Indolic compounds 2,3-dioxygenase-like"/>
    <property type="match status" value="1"/>
</dbReference>
<reference evidence="2" key="1">
    <citation type="submission" date="2022-10" db="EMBL/GenBank/DDBJ databases">
        <title>The complete genomes of actinobacterial strains from the NBC collection.</title>
        <authorList>
            <person name="Joergensen T.S."/>
            <person name="Alvarez Arevalo M."/>
            <person name="Sterndorff E.B."/>
            <person name="Faurdal D."/>
            <person name="Vuksanovic O."/>
            <person name="Mourched A.-S."/>
            <person name="Charusanti P."/>
            <person name="Shaw S."/>
            <person name="Blin K."/>
            <person name="Weber T."/>
        </authorList>
    </citation>
    <scope>NUCLEOTIDE SEQUENCE</scope>
    <source>
        <strain evidence="2">NBC_01393</strain>
    </source>
</reference>
<dbReference type="InterPro" id="IPR037217">
    <property type="entry name" value="Trp/Indoleamine_2_3_dOase-like"/>
</dbReference>
<name>A0AAU3HN64_9ACTN</name>
<gene>
    <name evidence="2" type="ORF">OG699_00420</name>
    <name evidence="3" type="ORF">OG699_44845</name>
</gene>
<protein>
    <submittedName>
        <fullName evidence="2">Uncharacterized protein</fullName>
    </submittedName>
</protein>
<evidence type="ECO:0000313" key="2">
    <source>
        <dbReference type="EMBL" id="WTZ06629.1"/>
    </source>
</evidence>
<dbReference type="EMBL" id="CP109546">
    <property type="protein sequence ID" value="WTZ06629.1"/>
    <property type="molecule type" value="Genomic_DNA"/>
</dbReference>
<organism evidence="2">
    <name type="scientific">Streptomyces sp. NBC_01393</name>
    <dbReference type="NCBI Taxonomy" id="2903851"/>
    <lineage>
        <taxon>Bacteria</taxon>
        <taxon>Bacillati</taxon>
        <taxon>Actinomycetota</taxon>
        <taxon>Actinomycetes</taxon>
        <taxon>Kitasatosporales</taxon>
        <taxon>Streptomycetaceae</taxon>
        <taxon>Streptomyces</taxon>
    </lineage>
</organism>
<accession>A0AAU3HN64</accession>
<evidence type="ECO:0000313" key="3">
    <source>
        <dbReference type="EMBL" id="WTZ14458.1"/>
    </source>
</evidence>
<dbReference type="EMBL" id="CP109546">
    <property type="protein sequence ID" value="WTZ14458.1"/>
    <property type="molecule type" value="Genomic_DNA"/>
</dbReference>
<feature type="region of interest" description="Disordered" evidence="1">
    <location>
        <begin position="227"/>
        <end position="256"/>
    </location>
</feature>
<sequence>MSKRAMTGRPGAARRALNPRADDHLLVYEYDRGSNYEEDTRLTTALSALLPEDQLVHPDQRLFQTVHLITEYAWAAMHYEMGRTVALLDDGDFLLATQVLDRAAALGGIPLLALNTLVQFLPQTGLLAMRETFPENTTGLDSPGARNLRRAAQPLWRAFARTLERAGLTPEDLITAQGRTSRPAEQDRAAVELALVRQGLMRLDAAVGDWKQIHLRLVWGQLGGHPEAGPLPAPDRPSDSEPHTAGGCPALPTSLRGESTLGLRKMAERTLFPQLWDSVDAIYRRAVSADTAT</sequence>